<dbReference type="EMBL" id="CBMI010002955">
    <property type="protein sequence ID" value="CEG05105.1"/>
    <property type="molecule type" value="Genomic_DNA"/>
</dbReference>
<gene>
    <name evidence="2" type="ORF">BN850_0094300</name>
</gene>
<protein>
    <submittedName>
        <fullName evidence="2">WGS project CBMI000000000 data, contig CS3069_c002957</fullName>
    </submittedName>
</protein>
<dbReference type="PANTHER" id="PTHR10039:SF5">
    <property type="entry name" value="NACHT DOMAIN-CONTAINING PROTEIN"/>
    <property type="match status" value="1"/>
</dbReference>
<dbReference type="InterPro" id="IPR056693">
    <property type="entry name" value="DUF7791"/>
</dbReference>
<dbReference type="PANTHER" id="PTHR10039">
    <property type="entry name" value="AMELOGENIN"/>
    <property type="match status" value="1"/>
</dbReference>
<dbReference type="Pfam" id="PF25053">
    <property type="entry name" value="DUF7791"/>
    <property type="match status" value="1"/>
</dbReference>
<accession>A0A090MHF7</accession>
<proteinExistence type="predicted"/>
<evidence type="ECO:0000259" key="1">
    <source>
        <dbReference type="Pfam" id="PF25053"/>
    </source>
</evidence>
<organism evidence="2">
    <name type="scientific">Fusarium clavum</name>
    <dbReference type="NCBI Taxonomy" id="2594811"/>
    <lineage>
        <taxon>Eukaryota</taxon>
        <taxon>Fungi</taxon>
        <taxon>Dikarya</taxon>
        <taxon>Ascomycota</taxon>
        <taxon>Pezizomycotina</taxon>
        <taxon>Sordariomycetes</taxon>
        <taxon>Hypocreomycetidae</taxon>
        <taxon>Hypocreales</taxon>
        <taxon>Nectriaceae</taxon>
        <taxon>Fusarium</taxon>
        <taxon>Fusarium incarnatum-equiseti species complex</taxon>
    </lineage>
</organism>
<comment type="caution">
    <text evidence="2">The sequence shown here is derived from an EMBL/GenBank/DDBJ whole genome shotgun (WGS) entry which is preliminary data.</text>
</comment>
<evidence type="ECO:0000313" key="2">
    <source>
        <dbReference type="EMBL" id="CEG05105.1"/>
    </source>
</evidence>
<name>A0A090MHF7_9HYPO</name>
<feature type="domain" description="DUF7791" evidence="1">
    <location>
        <begin position="160"/>
        <end position="244"/>
    </location>
</feature>
<reference evidence="2" key="1">
    <citation type="submission" date="2013-05" db="EMBL/GenBank/DDBJ databases">
        <title>Draft genome sequences of six wheat associated Fusarium spp. isolates.</title>
        <authorList>
            <person name="Moolhuijzen P.M."/>
            <person name="Manners J.M."/>
            <person name="Wilcox S."/>
            <person name="Bellgard M.I."/>
            <person name="Gardiner D.M."/>
        </authorList>
    </citation>
    <scope>NUCLEOTIDE SEQUENCE</scope>
    <source>
        <strain evidence="2">CS3069</strain>
    </source>
</reference>
<dbReference type="AlphaFoldDB" id="A0A090MHF7"/>
<sequence length="267" mass="30180">MFQRAVVQISTRAKLVIFIDGLDEFEGDCHTLISLIQGCVTSPIKVCVSSRPWNEFEGAFGDCPMLEMQDLTRKDISNYVSSKFEADVLFKGLKRRQPHVAAELLESIVKKSSGVFLWVTIVVASLLAGIEAGDRVEDLQETLDQLPEEIELLYERILESVDSRYREHTAKILQLMSAFKTPPSPLLFWYADEVNFMDRAIQENALKVSPKEALDRVEDIRRRLNSRCKGLLEIHRSTTSSSDPLARVLVDTLITFTRPCTSSSPVQ</sequence>